<dbReference type="Pfam" id="PF04994">
    <property type="entry name" value="TfoX_C"/>
    <property type="match status" value="1"/>
</dbReference>
<accession>A0A2Y9BI23</accession>
<dbReference type="InterPro" id="IPR007077">
    <property type="entry name" value="TfoX_C"/>
</dbReference>
<organism evidence="2 3">
    <name type="scientific">Faecalicatena orotica</name>
    <dbReference type="NCBI Taxonomy" id="1544"/>
    <lineage>
        <taxon>Bacteria</taxon>
        <taxon>Bacillati</taxon>
        <taxon>Bacillota</taxon>
        <taxon>Clostridia</taxon>
        <taxon>Lachnospirales</taxon>
        <taxon>Lachnospiraceae</taxon>
        <taxon>Faecalicatena</taxon>
    </lineage>
</organism>
<evidence type="ECO:0000259" key="1">
    <source>
        <dbReference type="Pfam" id="PF04994"/>
    </source>
</evidence>
<keyword evidence="3" id="KW-1185">Reference proteome</keyword>
<dbReference type="InterPro" id="IPR047525">
    <property type="entry name" value="TfoX-like"/>
</dbReference>
<dbReference type="PANTHER" id="PTHR36121:SF1">
    <property type="entry name" value="PROTEIN SXY"/>
    <property type="match status" value="1"/>
</dbReference>
<name>A0A2Y9BI23_9FIRM</name>
<gene>
    <name evidence="2" type="ORF">A8806_108234</name>
</gene>
<dbReference type="PANTHER" id="PTHR36121">
    <property type="entry name" value="PROTEIN SXY"/>
    <property type="match status" value="1"/>
</dbReference>
<dbReference type="Gene3D" id="1.10.150.20">
    <property type="entry name" value="5' to 3' exonuclease, C-terminal subdomain"/>
    <property type="match status" value="1"/>
</dbReference>
<dbReference type="Proteomes" id="UP000245845">
    <property type="component" value="Unassembled WGS sequence"/>
</dbReference>
<evidence type="ECO:0000313" key="2">
    <source>
        <dbReference type="EMBL" id="PWJ28719.1"/>
    </source>
</evidence>
<dbReference type="EMBL" id="QGDL01000008">
    <property type="protein sequence ID" value="PWJ28719.1"/>
    <property type="molecule type" value="Genomic_DNA"/>
</dbReference>
<protein>
    <submittedName>
        <fullName evidence="2">DNA transformation protein</fullName>
    </submittedName>
</protein>
<dbReference type="RefSeq" id="WP_109731886.1">
    <property type="nucleotide sequence ID" value="NZ_BAAACK010000003.1"/>
</dbReference>
<sequence length="86" mass="9759">MSSLDSMLNIGKEMKTKLSSIGVVSSEELIRLGSKEVFYQLKEKYPNVCLVHLYALQGAIDNIDYDKLSDEVKLDLKQFSDSLKEK</sequence>
<proteinExistence type="predicted"/>
<reference evidence="2 3" key="1">
    <citation type="submission" date="2018-05" db="EMBL/GenBank/DDBJ databases">
        <title>The Hungate 1000. A catalogue of reference genomes from the rumen microbiome.</title>
        <authorList>
            <person name="Kelly W."/>
        </authorList>
    </citation>
    <scope>NUCLEOTIDE SEQUENCE [LARGE SCALE GENOMIC DNA]</scope>
    <source>
        <strain evidence="2 3">NLAE-zl-C242</strain>
    </source>
</reference>
<dbReference type="OrthoDB" id="9796798at2"/>
<comment type="caution">
    <text evidence="2">The sequence shown here is derived from an EMBL/GenBank/DDBJ whole genome shotgun (WGS) entry which is preliminary data.</text>
</comment>
<evidence type="ECO:0000313" key="3">
    <source>
        <dbReference type="Proteomes" id="UP000245845"/>
    </source>
</evidence>
<feature type="domain" description="TfoX C-terminal" evidence="1">
    <location>
        <begin position="3"/>
        <end position="78"/>
    </location>
</feature>
<dbReference type="AlphaFoldDB" id="A0A2Y9BI23"/>